<comment type="caution">
    <text evidence="2">The sequence shown here is derived from an EMBL/GenBank/DDBJ whole genome shotgun (WGS) entry which is preliminary data.</text>
</comment>
<dbReference type="Proteomes" id="UP000078046">
    <property type="component" value="Unassembled WGS sequence"/>
</dbReference>
<evidence type="ECO:0008006" key="4">
    <source>
        <dbReference type="Google" id="ProtNLM"/>
    </source>
</evidence>
<evidence type="ECO:0000313" key="3">
    <source>
        <dbReference type="Proteomes" id="UP000078046"/>
    </source>
</evidence>
<dbReference type="EMBL" id="LWCA01000063">
    <property type="protein sequence ID" value="OAF71291.1"/>
    <property type="molecule type" value="Genomic_DNA"/>
</dbReference>
<organism evidence="2 3">
    <name type="scientific">Intoshia linei</name>
    <dbReference type="NCBI Taxonomy" id="1819745"/>
    <lineage>
        <taxon>Eukaryota</taxon>
        <taxon>Metazoa</taxon>
        <taxon>Spiralia</taxon>
        <taxon>Lophotrochozoa</taxon>
        <taxon>Mesozoa</taxon>
        <taxon>Orthonectida</taxon>
        <taxon>Rhopaluridae</taxon>
        <taxon>Intoshia</taxon>
    </lineage>
</organism>
<evidence type="ECO:0000256" key="1">
    <source>
        <dbReference type="SAM" id="Phobius"/>
    </source>
</evidence>
<proteinExistence type="predicted"/>
<gene>
    <name evidence="2" type="ORF">A3Q56_00933</name>
</gene>
<accession>A0A177BCP4</accession>
<keyword evidence="1" id="KW-0472">Membrane</keyword>
<dbReference type="AlphaFoldDB" id="A0A177BCP4"/>
<protein>
    <recommendedName>
        <fullName evidence="4">HTH psq-type domain-containing protein</fullName>
    </recommendedName>
</protein>
<dbReference type="InterPro" id="IPR009057">
    <property type="entry name" value="Homeodomain-like_sf"/>
</dbReference>
<keyword evidence="1" id="KW-0812">Transmembrane</keyword>
<evidence type="ECO:0000313" key="2">
    <source>
        <dbReference type="EMBL" id="OAF71291.1"/>
    </source>
</evidence>
<dbReference type="SUPFAM" id="SSF46689">
    <property type="entry name" value="Homeodomain-like"/>
    <property type="match status" value="1"/>
</dbReference>
<keyword evidence="1" id="KW-1133">Transmembrane helix</keyword>
<keyword evidence="3" id="KW-1185">Reference proteome</keyword>
<feature type="transmembrane region" description="Helical" evidence="1">
    <location>
        <begin position="6"/>
        <end position="26"/>
    </location>
</feature>
<name>A0A177BCP4_9BILA</name>
<sequence length="84" mass="9962">MAIDDMSKSLIIISALLICNSINFHFHKTKYKMKRKSHSISILEKKKIIDMINKGKQYKDIAKSFNIHRMIVQRIKNHKTKTYL</sequence>
<dbReference type="OrthoDB" id="125347at2759"/>
<reference evidence="2 3" key="1">
    <citation type="submission" date="2016-04" db="EMBL/GenBank/DDBJ databases">
        <title>The genome of Intoshia linei affirms orthonectids as highly simplified spiralians.</title>
        <authorList>
            <person name="Mikhailov K.V."/>
            <person name="Slusarev G.S."/>
            <person name="Nikitin M.A."/>
            <person name="Logacheva M.D."/>
            <person name="Penin A."/>
            <person name="Aleoshin V."/>
            <person name="Panchin Y.V."/>
        </authorList>
    </citation>
    <scope>NUCLEOTIDE SEQUENCE [LARGE SCALE GENOMIC DNA]</scope>
    <source>
        <strain evidence="2">Intl2013</strain>
        <tissue evidence="2">Whole animal</tissue>
    </source>
</reference>
<dbReference type="Gene3D" id="1.10.10.60">
    <property type="entry name" value="Homeodomain-like"/>
    <property type="match status" value="1"/>
</dbReference>